<dbReference type="PANTHER" id="PTHR38731">
    <property type="entry name" value="LIPL45-RELATED LIPOPROTEIN-RELATED"/>
    <property type="match status" value="1"/>
</dbReference>
<proteinExistence type="predicted"/>
<dbReference type="PROSITE" id="PS51782">
    <property type="entry name" value="LYSM"/>
    <property type="match status" value="1"/>
</dbReference>
<dbReference type="RefSeq" id="WP_090697257.1">
    <property type="nucleotide sequence ID" value="NZ_FOSP01000004.1"/>
</dbReference>
<feature type="domain" description="LysM" evidence="1">
    <location>
        <begin position="33"/>
        <end position="80"/>
    </location>
</feature>
<evidence type="ECO:0000313" key="2">
    <source>
        <dbReference type="EMBL" id="SFK32870.1"/>
    </source>
</evidence>
<dbReference type="InterPro" id="IPR016930">
    <property type="entry name" value="UCP029644"/>
</dbReference>
<dbReference type="Gene3D" id="2.60.120.1440">
    <property type="match status" value="1"/>
</dbReference>
<dbReference type="InterPro" id="IPR018392">
    <property type="entry name" value="LysM"/>
</dbReference>
<dbReference type="PIRSF" id="PIRSF029644">
    <property type="entry name" value="UCP029644"/>
    <property type="match status" value="1"/>
</dbReference>
<reference evidence="3" key="1">
    <citation type="submission" date="2016-10" db="EMBL/GenBank/DDBJ databases">
        <authorList>
            <person name="Varghese N."/>
            <person name="Submissions S."/>
        </authorList>
    </citation>
    <scope>NUCLEOTIDE SEQUENCE [LARGE SCALE GENOMIC DNA]</scope>
    <source>
        <strain evidence="3">Nm69</strain>
    </source>
</reference>
<dbReference type="SMART" id="SM00257">
    <property type="entry name" value="LysM"/>
    <property type="match status" value="1"/>
</dbReference>
<dbReference type="InterPro" id="IPR006860">
    <property type="entry name" value="FecR"/>
</dbReference>
<dbReference type="PANTHER" id="PTHR38731:SF1">
    <property type="entry name" value="FECR PROTEIN DOMAIN-CONTAINING PROTEIN"/>
    <property type="match status" value="1"/>
</dbReference>
<dbReference type="EMBL" id="FOSP01000004">
    <property type="protein sequence ID" value="SFK32870.1"/>
    <property type="molecule type" value="Genomic_DNA"/>
</dbReference>
<dbReference type="Pfam" id="PF04773">
    <property type="entry name" value="FecR"/>
    <property type="match status" value="1"/>
</dbReference>
<dbReference type="SUPFAM" id="SSF54106">
    <property type="entry name" value="LysM domain"/>
    <property type="match status" value="1"/>
</dbReference>
<dbReference type="Proteomes" id="UP000199533">
    <property type="component" value="Unassembled WGS sequence"/>
</dbReference>
<evidence type="ECO:0000259" key="1">
    <source>
        <dbReference type="PROSITE" id="PS51782"/>
    </source>
</evidence>
<evidence type="ECO:0000313" key="3">
    <source>
        <dbReference type="Proteomes" id="UP000199533"/>
    </source>
</evidence>
<keyword evidence="3" id="KW-1185">Reference proteome</keyword>
<dbReference type="Pfam" id="PF01476">
    <property type="entry name" value="LysM"/>
    <property type="match status" value="1"/>
</dbReference>
<dbReference type="STRING" id="52441.SAMN05216302_100459"/>
<dbReference type="InterPro" id="IPR036779">
    <property type="entry name" value="LysM_dom_sf"/>
</dbReference>
<dbReference type="Gene3D" id="3.10.350.10">
    <property type="entry name" value="LysM domain"/>
    <property type="match status" value="1"/>
</dbReference>
<dbReference type="OrthoDB" id="9813091at2"/>
<protein>
    <submittedName>
        <fullName evidence="2">FecR family protein</fullName>
    </submittedName>
</protein>
<dbReference type="AlphaFoldDB" id="A0A1I3YM91"/>
<dbReference type="Gene3D" id="2.60.40.10">
    <property type="entry name" value="Immunoglobulins"/>
    <property type="match status" value="2"/>
</dbReference>
<organism evidence="2 3">
    <name type="scientific">Nitrosomonas aestuarii</name>
    <dbReference type="NCBI Taxonomy" id="52441"/>
    <lineage>
        <taxon>Bacteria</taxon>
        <taxon>Pseudomonadati</taxon>
        <taxon>Pseudomonadota</taxon>
        <taxon>Betaproteobacteria</taxon>
        <taxon>Nitrosomonadales</taxon>
        <taxon>Nitrosomonadaceae</taxon>
        <taxon>Nitrosomonas</taxon>
    </lineage>
</organism>
<sequence length="550" mass="61740">MQLKFFYQALVKLRCLLLATLIILPTCVIAEEWIYTVRPGDNLWNLTERHLTGMQYVTKLQQLNGIQNPYVIPPGTPLRIPMAWTRMVENVHAQIVSVYGFVFIQRPPQEKIPAEVGMQLWAGDIIQSENDSFVTIEFTDNSEMRVQDNSRVRIKKMQILGDHGLVDTLIDLEQGRIENSVLENPFTGTRFRIQTPSAISSVRGTSFRVGTIDSHTATTSEVLSGNVNVSNTKSDVQVPAGFGTVTPLGAPPSPPVALLPPPDLSETSSYYESLPLVIHLKPLSGVKGYRAQIATDRDFKNLWSEFTTVTLPFRDGDIPDGDYWMRIRGIDASEIEGKDAIIRFSLNARPEPPFIIAPIPDGTTTPENQEFRWTTQSEASHYALMISQDSEFSSLIYFNSEIKENNLTLTEPLVPGHYFWRIFSVSANEGAGPFSDVMSFRVPYPGPALEETELGENEITFSWRAAATGQSFHFQLARDAAFSDIIYDEMTSASQITTQKPDGGTYYLRIKTIESDGFHGPWGPNQLIEIPRDMPYWLMLLLLLPLLILI</sequence>
<gene>
    <name evidence="2" type="ORF">SAMN05216302_100459</name>
</gene>
<accession>A0A1I3YM91</accession>
<name>A0A1I3YM91_9PROT</name>
<dbReference type="InterPro" id="IPR013783">
    <property type="entry name" value="Ig-like_fold"/>
</dbReference>
<dbReference type="CDD" id="cd00118">
    <property type="entry name" value="LysM"/>
    <property type="match status" value="1"/>
</dbReference>